<dbReference type="Gene3D" id="4.10.410.60">
    <property type="match status" value="1"/>
</dbReference>
<dbReference type="AlphaFoldDB" id="A0A1F8EYI0"/>
<dbReference type="SUPFAM" id="SSF143034">
    <property type="entry name" value="L35p-like"/>
    <property type="match status" value="1"/>
</dbReference>
<dbReference type="InterPro" id="IPR021137">
    <property type="entry name" value="Ribosomal_bL35-like"/>
</dbReference>
<comment type="similarity">
    <text evidence="1">Belongs to the bacterial ribosomal protein bL35 family.</text>
</comment>
<accession>A0A1F8EYI0</accession>
<dbReference type="InterPro" id="IPR037229">
    <property type="entry name" value="Ribosomal_bL35_sf"/>
</dbReference>
<dbReference type="Pfam" id="PF01632">
    <property type="entry name" value="Ribosomal_L35p"/>
    <property type="match status" value="1"/>
</dbReference>
<protein>
    <recommendedName>
        <fullName evidence="6">50S ribosomal protein L35</fullName>
    </recommendedName>
</protein>
<evidence type="ECO:0000313" key="5">
    <source>
        <dbReference type="Proteomes" id="UP000177419"/>
    </source>
</evidence>
<gene>
    <name evidence="4" type="ORF">A2746_02400</name>
</gene>
<sequence>MTWIRARKTNKSLLKRIKITGTKKILKRPPGQNHFNAKEPGQSSRFKKGFVAVPKSIEKDIRALLPSA</sequence>
<dbReference type="InterPro" id="IPR018265">
    <property type="entry name" value="Ribosomal_bL35_CS"/>
</dbReference>
<dbReference type="EMBL" id="MGJJ01000002">
    <property type="protein sequence ID" value="OGN05927.1"/>
    <property type="molecule type" value="Genomic_DNA"/>
</dbReference>
<proteinExistence type="inferred from homology"/>
<comment type="caution">
    <text evidence="4">The sequence shown here is derived from an EMBL/GenBank/DDBJ whole genome shotgun (WGS) entry which is preliminary data.</text>
</comment>
<keyword evidence="3" id="KW-0687">Ribonucleoprotein</keyword>
<organism evidence="4 5">
    <name type="scientific">Candidatus Yanofskybacteria bacterium RIFCSPHIGHO2_01_FULL_44_22</name>
    <dbReference type="NCBI Taxonomy" id="1802669"/>
    <lineage>
        <taxon>Bacteria</taxon>
        <taxon>Candidatus Yanofskyibacteriota</taxon>
    </lineage>
</organism>
<evidence type="ECO:0000256" key="2">
    <source>
        <dbReference type="ARBA" id="ARBA00022980"/>
    </source>
</evidence>
<dbReference type="GO" id="GO:1990904">
    <property type="term" value="C:ribonucleoprotein complex"/>
    <property type="evidence" value="ECO:0007669"/>
    <property type="project" value="UniProtKB-KW"/>
</dbReference>
<dbReference type="GO" id="GO:0003735">
    <property type="term" value="F:structural constituent of ribosome"/>
    <property type="evidence" value="ECO:0007669"/>
    <property type="project" value="InterPro"/>
</dbReference>
<reference evidence="4 5" key="1">
    <citation type="journal article" date="2016" name="Nat. Commun.">
        <title>Thousands of microbial genomes shed light on interconnected biogeochemical processes in an aquifer system.</title>
        <authorList>
            <person name="Anantharaman K."/>
            <person name="Brown C.T."/>
            <person name="Hug L.A."/>
            <person name="Sharon I."/>
            <person name="Castelle C.J."/>
            <person name="Probst A.J."/>
            <person name="Thomas B.C."/>
            <person name="Singh A."/>
            <person name="Wilkins M.J."/>
            <person name="Karaoz U."/>
            <person name="Brodie E.L."/>
            <person name="Williams K.H."/>
            <person name="Hubbard S.S."/>
            <person name="Banfield J.F."/>
        </authorList>
    </citation>
    <scope>NUCLEOTIDE SEQUENCE [LARGE SCALE GENOMIC DNA]</scope>
</reference>
<name>A0A1F8EYI0_9BACT</name>
<dbReference type="PROSITE" id="PS00936">
    <property type="entry name" value="RIBOSOMAL_L35"/>
    <property type="match status" value="1"/>
</dbReference>
<keyword evidence="2" id="KW-0689">Ribosomal protein</keyword>
<dbReference type="STRING" id="1802669.A2746_02400"/>
<evidence type="ECO:0000256" key="1">
    <source>
        <dbReference type="ARBA" id="ARBA00006598"/>
    </source>
</evidence>
<dbReference type="Proteomes" id="UP000177419">
    <property type="component" value="Unassembled WGS sequence"/>
</dbReference>
<evidence type="ECO:0008006" key="6">
    <source>
        <dbReference type="Google" id="ProtNLM"/>
    </source>
</evidence>
<dbReference type="GO" id="GO:0006412">
    <property type="term" value="P:translation"/>
    <property type="evidence" value="ECO:0007669"/>
    <property type="project" value="InterPro"/>
</dbReference>
<evidence type="ECO:0000313" key="4">
    <source>
        <dbReference type="EMBL" id="OGN05927.1"/>
    </source>
</evidence>
<evidence type="ECO:0000256" key="3">
    <source>
        <dbReference type="ARBA" id="ARBA00023274"/>
    </source>
</evidence>
<dbReference type="GO" id="GO:0005840">
    <property type="term" value="C:ribosome"/>
    <property type="evidence" value="ECO:0007669"/>
    <property type="project" value="UniProtKB-KW"/>
</dbReference>